<dbReference type="Pfam" id="PF17921">
    <property type="entry name" value="Integrase_H2C2"/>
    <property type="match status" value="1"/>
</dbReference>
<name>A0A8K0KRS0_LADFU</name>
<dbReference type="FunFam" id="1.10.340.70:FF:000001">
    <property type="entry name" value="Retrovirus-related Pol polyprotein from transposon gypsy-like Protein"/>
    <property type="match status" value="1"/>
</dbReference>
<accession>A0A8K0KRS0</accession>
<evidence type="ECO:0000313" key="3">
    <source>
        <dbReference type="EMBL" id="KAG8239198.1"/>
    </source>
</evidence>
<feature type="domain" description="Integrase zinc-binding" evidence="2">
    <location>
        <begin position="136"/>
        <end position="193"/>
    </location>
</feature>
<dbReference type="InterPro" id="IPR050951">
    <property type="entry name" value="Retrovirus_Pol_polyprotein"/>
</dbReference>
<proteinExistence type="predicted"/>
<evidence type="ECO:0000313" key="4">
    <source>
        <dbReference type="Proteomes" id="UP000792457"/>
    </source>
</evidence>
<evidence type="ECO:0000259" key="2">
    <source>
        <dbReference type="Pfam" id="PF17921"/>
    </source>
</evidence>
<dbReference type="InterPro" id="IPR041588">
    <property type="entry name" value="Integrase_H2C2"/>
</dbReference>
<dbReference type="EC" id="2.7.7.49" evidence="1"/>
<dbReference type="OrthoDB" id="10030726at2759"/>
<dbReference type="PANTHER" id="PTHR37984:SF5">
    <property type="entry name" value="PROTEIN NYNRIN-LIKE"/>
    <property type="match status" value="1"/>
</dbReference>
<dbReference type="Proteomes" id="UP000792457">
    <property type="component" value="Unassembled WGS sequence"/>
</dbReference>
<reference evidence="3" key="1">
    <citation type="submission" date="2013-04" db="EMBL/GenBank/DDBJ databases">
        <authorList>
            <person name="Qu J."/>
            <person name="Murali S.C."/>
            <person name="Bandaranaike D."/>
            <person name="Bellair M."/>
            <person name="Blankenburg K."/>
            <person name="Chao H."/>
            <person name="Dinh H."/>
            <person name="Doddapaneni H."/>
            <person name="Downs B."/>
            <person name="Dugan-Rocha S."/>
            <person name="Elkadiri S."/>
            <person name="Gnanaolivu R.D."/>
            <person name="Hernandez B."/>
            <person name="Javaid M."/>
            <person name="Jayaseelan J.C."/>
            <person name="Lee S."/>
            <person name="Li M."/>
            <person name="Ming W."/>
            <person name="Munidasa M."/>
            <person name="Muniz J."/>
            <person name="Nguyen L."/>
            <person name="Ongeri F."/>
            <person name="Osuji N."/>
            <person name="Pu L.-L."/>
            <person name="Puazo M."/>
            <person name="Qu C."/>
            <person name="Quiroz J."/>
            <person name="Raj R."/>
            <person name="Weissenberger G."/>
            <person name="Xin Y."/>
            <person name="Zou X."/>
            <person name="Han Y."/>
            <person name="Richards S."/>
            <person name="Worley K."/>
            <person name="Muzny D."/>
            <person name="Gibbs R."/>
        </authorList>
    </citation>
    <scope>NUCLEOTIDE SEQUENCE</scope>
    <source>
        <strain evidence="3">Sampled in the wild</strain>
    </source>
</reference>
<evidence type="ECO:0000256" key="1">
    <source>
        <dbReference type="ARBA" id="ARBA00012493"/>
    </source>
</evidence>
<dbReference type="GO" id="GO:0003964">
    <property type="term" value="F:RNA-directed DNA polymerase activity"/>
    <property type="evidence" value="ECO:0007669"/>
    <property type="project" value="UniProtKB-EC"/>
</dbReference>
<sequence length="255" mass="30342">MLILRPEERIQRADTFDGAGRDYCAWYHSREDPSSRLTRWSLLLSEYDFDIQHRPGKAHQNADALSRSFVRAFQSAYEPTWDRDLIREEQKRDEFCQKILKELREGGDRRAREFKQDEDGLLYRKNYHRHDQLVAPRNMRNRILRAFHDAPWAGHMGVKRTLASIRSKFWWSTIRKDVEEYCENCVSCQERKNPRGPQRAPLQPLPEVTTPLQRVSMDIIGLPFTYKGTDISSPFRTHLRSIPKPSRCRTKKRKR</sequence>
<protein>
    <recommendedName>
        <fullName evidence="1">RNA-directed DNA polymerase</fullName>
        <ecNumber evidence="1">2.7.7.49</ecNumber>
    </recommendedName>
</protein>
<dbReference type="EMBL" id="KZ309548">
    <property type="protein sequence ID" value="KAG8239198.1"/>
    <property type="molecule type" value="Genomic_DNA"/>
</dbReference>
<gene>
    <name evidence="3" type="ORF">J437_LFUL018839</name>
</gene>
<dbReference type="AlphaFoldDB" id="A0A8K0KRS0"/>
<keyword evidence="4" id="KW-1185">Reference proteome</keyword>
<dbReference type="PANTHER" id="PTHR37984">
    <property type="entry name" value="PROTEIN CBG26694"/>
    <property type="match status" value="1"/>
</dbReference>
<organism evidence="3 4">
    <name type="scientific">Ladona fulva</name>
    <name type="common">Scarce chaser dragonfly</name>
    <name type="synonym">Libellula fulva</name>
    <dbReference type="NCBI Taxonomy" id="123851"/>
    <lineage>
        <taxon>Eukaryota</taxon>
        <taxon>Metazoa</taxon>
        <taxon>Ecdysozoa</taxon>
        <taxon>Arthropoda</taxon>
        <taxon>Hexapoda</taxon>
        <taxon>Insecta</taxon>
        <taxon>Pterygota</taxon>
        <taxon>Palaeoptera</taxon>
        <taxon>Odonata</taxon>
        <taxon>Epiprocta</taxon>
        <taxon>Anisoptera</taxon>
        <taxon>Libelluloidea</taxon>
        <taxon>Libellulidae</taxon>
        <taxon>Ladona</taxon>
    </lineage>
</organism>
<dbReference type="Gene3D" id="1.10.340.70">
    <property type="match status" value="1"/>
</dbReference>
<reference evidence="3" key="2">
    <citation type="submission" date="2017-10" db="EMBL/GenBank/DDBJ databases">
        <title>Ladona fulva Genome sequencing and assembly.</title>
        <authorList>
            <person name="Murali S."/>
            <person name="Richards S."/>
            <person name="Bandaranaike D."/>
            <person name="Bellair M."/>
            <person name="Blankenburg K."/>
            <person name="Chao H."/>
            <person name="Dinh H."/>
            <person name="Doddapaneni H."/>
            <person name="Dugan-Rocha S."/>
            <person name="Elkadiri S."/>
            <person name="Gnanaolivu R."/>
            <person name="Hernandez B."/>
            <person name="Skinner E."/>
            <person name="Javaid M."/>
            <person name="Lee S."/>
            <person name="Li M."/>
            <person name="Ming W."/>
            <person name="Munidasa M."/>
            <person name="Muniz J."/>
            <person name="Nguyen L."/>
            <person name="Hughes D."/>
            <person name="Osuji N."/>
            <person name="Pu L.-L."/>
            <person name="Puazo M."/>
            <person name="Qu C."/>
            <person name="Quiroz J."/>
            <person name="Raj R."/>
            <person name="Weissenberger G."/>
            <person name="Xin Y."/>
            <person name="Zou X."/>
            <person name="Han Y."/>
            <person name="Worley K."/>
            <person name="Muzny D."/>
            <person name="Gibbs R."/>
        </authorList>
    </citation>
    <scope>NUCLEOTIDE SEQUENCE</scope>
    <source>
        <strain evidence="3">Sampled in the wild</strain>
    </source>
</reference>
<comment type="caution">
    <text evidence="3">The sequence shown here is derived from an EMBL/GenBank/DDBJ whole genome shotgun (WGS) entry which is preliminary data.</text>
</comment>